<comment type="caution">
    <text evidence="2">The sequence shown here is derived from an EMBL/GenBank/DDBJ whole genome shotgun (WGS) entry which is preliminary data.</text>
</comment>
<reference evidence="2 3" key="1">
    <citation type="submission" date="2021-06" db="EMBL/GenBank/DDBJ databases">
        <authorList>
            <person name="Sun Q."/>
            <person name="Li D."/>
        </authorList>
    </citation>
    <scope>NUCLEOTIDE SEQUENCE [LARGE SCALE GENOMIC DNA]</scope>
    <source>
        <strain evidence="2 3">MSJd-7</strain>
    </source>
</reference>
<keyword evidence="3" id="KW-1185">Reference proteome</keyword>
<proteinExistence type="predicted"/>
<feature type="transmembrane region" description="Helical" evidence="1">
    <location>
        <begin position="75"/>
        <end position="98"/>
    </location>
</feature>
<evidence type="ECO:0000256" key="1">
    <source>
        <dbReference type="SAM" id="Phobius"/>
    </source>
</evidence>
<dbReference type="RefSeq" id="WP_216469672.1">
    <property type="nucleotide sequence ID" value="NZ_JAHLQI010000002.1"/>
</dbReference>
<feature type="transmembrane region" description="Helical" evidence="1">
    <location>
        <begin position="45"/>
        <end position="63"/>
    </location>
</feature>
<protein>
    <submittedName>
        <fullName evidence="2">Uncharacterized protein</fullName>
    </submittedName>
</protein>
<dbReference type="EMBL" id="JAHLQI010000002">
    <property type="protein sequence ID" value="MBU5490024.1"/>
    <property type="molecule type" value="Genomic_DNA"/>
</dbReference>
<name>A0ABS6EQQ5_9FIRM</name>
<keyword evidence="1" id="KW-0812">Transmembrane</keyword>
<accession>A0ABS6EQQ5</accession>
<feature type="transmembrane region" description="Helical" evidence="1">
    <location>
        <begin position="12"/>
        <end position="33"/>
    </location>
</feature>
<dbReference type="Proteomes" id="UP000783588">
    <property type="component" value="Unassembled WGS sequence"/>
</dbReference>
<keyword evidence="1" id="KW-1133">Transmembrane helix</keyword>
<evidence type="ECO:0000313" key="2">
    <source>
        <dbReference type="EMBL" id="MBU5490024.1"/>
    </source>
</evidence>
<keyword evidence="1" id="KW-0472">Membrane</keyword>
<evidence type="ECO:0000313" key="3">
    <source>
        <dbReference type="Proteomes" id="UP000783588"/>
    </source>
</evidence>
<gene>
    <name evidence="2" type="ORF">KQI75_05215</name>
</gene>
<organism evidence="2 3">
    <name type="scientific">Butyricicoccus intestinisimiae</name>
    <dbReference type="NCBI Taxonomy" id="2841509"/>
    <lineage>
        <taxon>Bacteria</taxon>
        <taxon>Bacillati</taxon>
        <taxon>Bacillota</taxon>
        <taxon>Clostridia</taxon>
        <taxon>Eubacteriales</taxon>
        <taxon>Butyricicoccaceae</taxon>
        <taxon>Butyricicoccus</taxon>
    </lineage>
</organism>
<sequence>MNTLTQLMQYFGYASAFAFVAPAIVLCSIARLGLTKGAPNIVPDIITHGLLLIALGAGLFFQVTLARLTGSAYPIWLYVHGASLIISAVLSVVHLVMYRRLSQLR</sequence>